<name>A0A6A6SBD6_9PLEO</name>
<protein>
    <submittedName>
        <fullName evidence="1">Uncharacterized protein</fullName>
    </submittedName>
</protein>
<dbReference type="EMBL" id="MU006779">
    <property type="protein sequence ID" value="KAF2643728.1"/>
    <property type="molecule type" value="Genomic_DNA"/>
</dbReference>
<evidence type="ECO:0000313" key="1">
    <source>
        <dbReference type="EMBL" id="KAF2643728.1"/>
    </source>
</evidence>
<accession>A0A6A6SBD6</accession>
<reference evidence="1" key="1">
    <citation type="journal article" date="2020" name="Stud. Mycol.">
        <title>101 Dothideomycetes genomes: a test case for predicting lifestyles and emergence of pathogens.</title>
        <authorList>
            <person name="Haridas S."/>
            <person name="Albert R."/>
            <person name="Binder M."/>
            <person name="Bloem J."/>
            <person name="Labutti K."/>
            <person name="Salamov A."/>
            <person name="Andreopoulos B."/>
            <person name="Baker S."/>
            <person name="Barry K."/>
            <person name="Bills G."/>
            <person name="Bluhm B."/>
            <person name="Cannon C."/>
            <person name="Castanera R."/>
            <person name="Culley D."/>
            <person name="Daum C."/>
            <person name="Ezra D."/>
            <person name="Gonzalez J."/>
            <person name="Henrissat B."/>
            <person name="Kuo A."/>
            <person name="Liang C."/>
            <person name="Lipzen A."/>
            <person name="Lutzoni F."/>
            <person name="Magnuson J."/>
            <person name="Mondo S."/>
            <person name="Nolan M."/>
            <person name="Ohm R."/>
            <person name="Pangilinan J."/>
            <person name="Park H.-J."/>
            <person name="Ramirez L."/>
            <person name="Alfaro M."/>
            <person name="Sun H."/>
            <person name="Tritt A."/>
            <person name="Yoshinaga Y."/>
            <person name="Zwiers L.-H."/>
            <person name="Turgeon B."/>
            <person name="Goodwin S."/>
            <person name="Spatafora J."/>
            <person name="Crous P."/>
            <person name="Grigoriev I."/>
        </authorList>
    </citation>
    <scope>NUCLEOTIDE SEQUENCE</scope>
    <source>
        <strain evidence="1">CBS 473.64</strain>
    </source>
</reference>
<dbReference type="Proteomes" id="UP000799753">
    <property type="component" value="Unassembled WGS sequence"/>
</dbReference>
<keyword evidence="2" id="KW-1185">Reference proteome</keyword>
<sequence>MRVSWNTGPARFGRTYVFLREERPKSCSGLRRCYRRGGRNNQHQLTCCDPGGFKPYPFVSRHQCRTLVRRAPRVQFPVLVSSKVSPRFPPDPTPAPKTLYPRSAFHIGVRVDSHCSFLPWLPERIPTKSIIHCLGWWVIAQQHNRLPLSVRILALFPQTDPTAPTAPTARYEHTCTFPSFVALGSLSSNLQMHAPHLAVILCSFHRSSI</sequence>
<gene>
    <name evidence="1" type="ORF">P280DRAFT_215515</name>
</gene>
<proteinExistence type="predicted"/>
<evidence type="ECO:0000313" key="2">
    <source>
        <dbReference type="Proteomes" id="UP000799753"/>
    </source>
</evidence>
<dbReference type="AlphaFoldDB" id="A0A6A6SBD6"/>
<organism evidence="1 2">
    <name type="scientific">Massarina eburnea CBS 473.64</name>
    <dbReference type="NCBI Taxonomy" id="1395130"/>
    <lineage>
        <taxon>Eukaryota</taxon>
        <taxon>Fungi</taxon>
        <taxon>Dikarya</taxon>
        <taxon>Ascomycota</taxon>
        <taxon>Pezizomycotina</taxon>
        <taxon>Dothideomycetes</taxon>
        <taxon>Pleosporomycetidae</taxon>
        <taxon>Pleosporales</taxon>
        <taxon>Massarineae</taxon>
        <taxon>Massarinaceae</taxon>
        <taxon>Massarina</taxon>
    </lineage>
</organism>